<evidence type="ECO:0000256" key="3">
    <source>
        <dbReference type="ARBA" id="ARBA00022694"/>
    </source>
</evidence>
<evidence type="ECO:0000256" key="8">
    <source>
        <dbReference type="ARBA" id="ARBA00022840"/>
    </source>
</evidence>
<dbReference type="Pfam" id="PF12627">
    <property type="entry name" value="PolyA_pol_RNAbd"/>
    <property type="match status" value="1"/>
</dbReference>
<dbReference type="EC" id="3.1.3.-" evidence="13"/>
<keyword evidence="2 11" id="KW-0808">Transferase</keyword>
<dbReference type="Gene3D" id="1.10.3090.10">
    <property type="entry name" value="cca-adding enzyme, domain 2"/>
    <property type="match status" value="1"/>
</dbReference>
<keyword evidence="4 13" id="KW-0548">Nucleotidyltransferase</keyword>
<evidence type="ECO:0000256" key="1">
    <source>
        <dbReference type="ARBA" id="ARBA00001946"/>
    </source>
</evidence>
<evidence type="ECO:0000256" key="11">
    <source>
        <dbReference type="RuleBase" id="RU003953"/>
    </source>
</evidence>
<evidence type="ECO:0000256" key="6">
    <source>
        <dbReference type="ARBA" id="ARBA00022741"/>
    </source>
</evidence>
<dbReference type="Pfam" id="PF01743">
    <property type="entry name" value="PolyA_pol"/>
    <property type="match status" value="1"/>
</dbReference>
<dbReference type="PANTHER" id="PTHR47545:SF1">
    <property type="entry name" value="MULTIFUNCTIONAL CCA PROTEIN"/>
    <property type="match status" value="1"/>
</dbReference>
<evidence type="ECO:0000259" key="12">
    <source>
        <dbReference type="PROSITE" id="PS51831"/>
    </source>
</evidence>
<dbReference type="PROSITE" id="PS51831">
    <property type="entry name" value="HD"/>
    <property type="match status" value="1"/>
</dbReference>
<organism evidence="13 14">
    <name type="scientific">Pseudoalteromonas marina</name>
    <dbReference type="NCBI Taxonomy" id="267375"/>
    <lineage>
        <taxon>Bacteria</taxon>
        <taxon>Pseudomonadati</taxon>
        <taxon>Pseudomonadota</taxon>
        <taxon>Gammaproteobacteria</taxon>
        <taxon>Alteromonadales</taxon>
        <taxon>Pseudoalteromonadaceae</taxon>
        <taxon>Pseudoalteromonas</taxon>
    </lineage>
</organism>
<evidence type="ECO:0000256" key="5">
    <source>
        <dbReference type="ARBA" id="ARBA00022723"/>
    </source>
</evidence>
<proteinExistence type="inferred from homology"/>
<dbReference type="InterPro" id="IPR012006">
    <property type="entry name" value="CCA_bact"/>
</dbReference>
<accession>A0ABT9F8T2</accession>
<evidence type="ECO:0000256" key="2">
    <source>
        <dbReference type="ARBA" id="ARBA00022679"/>
    </source>
</evidence>
<evidence type="ECO:0000256" key="10">
    <source>
        <dbReference type="ARBA" id="ARBA00022884"/>
    </source>
</evidence>
<dbReference type="RefSeq" id="WP_305471094.1">
    <property type="nucleotide sequence ID" value="NZ_JAUYVT010000001.1"/>
</dbReference>
<dbReference type="InterPro" id="IPR002646">
    <property type="entry name" value="PolA_pol_head_dom"/>
</dbReference>
<comment type="cofactor">
    <cofactor evidence="1">
        <name>Mg(2+)</name>
        <dbReference type="ChEBI" id="CHEBI:18420"/>
    </cofactor>
</comment>
<dbReference type="SUPFAM" id="SSF81891">
    <property type="entry name" value="Poly A polymerase C-terminal region-like"/>
    <property type="match status" value="1"/>
</dbReference>
<gene>
    <name evidence="13" type="ORF">Q8W34_00995</name>
</gene>
<evidence type="ECO:0000313" key="13">
    <source>
        <dbReference type="EMBL" id="MDP2563192.1"/>
    </source>
</evidence>
<dbReference type="PANTHER" id="PTHR47545">
    <property type="entry name" value="MULTIFUNCTIONAL CCA PROTEIN"/>
    <property type="match status" value="1"/>
</dbReference>
<dbReference type="InterPro" id="IPR006674">
    <property type="entry name" value="HD_domain"/>
</dbReference>
<keyword evidence="10 11" id="KW-0694">RNA-binding</keyword>
<name>A0ABT9F8T2_9GAMM</name>
<protein>
    <submittedName>
        <fullName evidence="13">Multifunctional CCA addition/repair protein</fullName>
        <ecNumber evidence="13">2.7.7.72</ecNumber>
        <ecNumber evidence="13">3.1.3.-</ecNumber>
        <ecNumber evidence="13">3.1.4.-</ecNumber>
    </submittedName>
</protein>
<keyword evidence="7" id="KW-0692">RNA repair</keyword>
<dbReference type="CDD" id="cd05398">
    <property type="entry name" value="NT_ClassII-CCAase"/>
    <property type="match status" value="1"/>
</dbReference>
<dbReference type="Proteomes" id="UP001177212">
    <property type="component" value="Unassembled WGS sequence"/>
</dbReference>
<dbReference type="InterPro" id="IPR050124">
    <property type="entry name" value="tRNA_CCA-adding_enzyme"/>
</dbReference>
<keyword evidence="3" id="KW-0819">tRNA processing</keyword>
<dbReference type="NCBIfam" id="NF008137">
    <property type="entry name" value="PRK10885.1"/>
    <property type="match status" value="1"/>
</dbReference>
<dbReference type="EMBL" id="JAUYVT010000001">
    <property type="protein sequence ID" value="MDP2563192.1"/>
    <property type="molecule type" value="Genomic_DNA"/>
</dbReference>
<comment type="similarity">
    <text evidence="11">Belongs to the tRNA nucleotidyltransferase/poly(A) polymerase family.</text>
</comment>
<keyword evidence="8" id="KW-0067">ATP-binding</keyword>
<dbReference type="Gene3D" id="3.30.460.10">
    <property type="entry name" value="Beta Polymerase, domain 2"/>
    <property type="match status" value="1"/>
</dbReference>
<dbReference type="EC" id="2.7.7.72" evidence="13"/>
<dbReference type="Pfam" id="PF01966">
    <property type="entry name" value="HD"/>
    <property type="match status" value="1"/>
</dbReference>
<keyword evidence="13" id="KW-0378">Hydrolase</keyword>
<evidence type="ECO:0000313" key="14">
    <source>
        <dbReference type="Proteomes" id="UP001177212"/>
    </source>
</evidence>
<evidence type="ECO:0000256" key="9">
    <source>
        <dbReference type="ARBA" id="ARBA00022842"/>
    </source>
</evidence>
<keyword evidence="9" id="KW-0460">Magnesium</keyword>
<evidence type="ECO:0000256" key="4">
    <source>
        <dbReference type="ARBA" id="ARBA00022695"/>
    </source>
</evidence>
<dbReference type="GO" id="GO:0004810">
    <property type="term" value="F:CCA tRNA nucleotidyltransferase activity"/>
    <property type="evidence" value="ECO:0007669"/>
    <property type="project" value="UniProtKB-EC"/>
</dbReference>
<reference evidence="13" key="1">
    <citation type="submission" date="2023-07" db="EMBL/GenBank/DDBJ databases">
        <title>Genome content predicts the carbon catabolic preferences of heterotrophic bacteria.</title>
        <authorList>
            <person name="Gralka M."/>
        </authorList>
    </citation>
    <scope>NUCLEOTIDE SEQUENCE</scope>
    <source>
        <strain evidence="13">4G09</strain>
    </source>
</reference>
<dbReference type="PIRSF" id="PIRSF000813">
    <property type="entry name" value="CCA_bact"/>
    <property type="match status" value="1"/>
</dbReference>
<dbReference type="InterPro" id="IPR032828">
    <property type="entry name" value="PolyA_RNA-bd"/>
</dbReference>
<evidence type="ECO:0000256" key="7">
    <source>
        <dbReference type="ARBA" id="ARBA00022800"/>
    </source>
</evidence>
<dbReference type="InterPro" id="IPR043519">
    <property type="entry name" value="NT_sf"/>
</dbReference>
<dbReference type="SUPFAM" id="SSF81301">
    <property type="entry name" value="Nucleotidyltransferase"/>
    <property type="match status" value="1"/>
</dbReference>
<sequence>MKSSLKNVYLVGGAVRDKLLNIASKDNDYVVIGETPSTMESLGFLPIGSDFPVYLHPKTKEEYALGRTERKSGKGYTGFVVDASPSVTLEEDLARRDLTINSMALDENGKIIDPFNGQHDLQNKILRHTTHAFVEDPVRVLRIARFLARYGSDWQIHPNTYALMRELKNKGELNHLVPERVWLETEKALGEKHPELYFQALDGLGIFPEIEQMKNVPQPANHHPEGDVFVHTMLVLRRAADLNFNLETRFAALTHDFGKALSYKIRGNLRGHEREGVAVVESFCNRLKVPNRFRDIGVLTSDNHTLCHTIDQLRPQTIHKLIVTNLNGLVHPERFLAFTQACQCDAQGRGETLVNKPYPQAIKLRAIHSELQQMDKKHIVQEALKSGKKGPEIGEAVKLAEINCIKAFLSDEPSTTS</sequence>
<dbReference type="EC" id="3.1.4.-" evidence="13"/>
<feature type="domain" description="HD" evidence="12">
    <location>
        <begin position="228"/>
        <end position="332"/>
    </location>
</feature>
<comment type="caution">
    <text evidence="13">The sequence shown here is derived from an EMBL/GenBank/DDBJ whole genome shotgun (WGS) entry which is preliminary data.</text>
</comment>
<keyword evidence="14" id="KW-1185">Reference proteome</keyword>
<keyword evidence="6" id="KW-0547">Nucleotide-binding</keyword>
<keyword evidence="5" id="KW-0479">Metal-binding</keyword>
<dbReference type="GO" id="GO:0016787">
    <property type="term" value="F:hydrolase activity"/>
    <property type="evidence" value="ECO:0007669"/>
    <property type="project" value="UniProtKB-KW"/>
</dbReference>